<name>A0A830FLW2_9EURY</name>
<organism evidence="1 2">
    <name type="scientific">Halocalculus aciditolerans</name>
    <dbReference type="NCBI Taxonomy" id="1383812"/>
    <lineage>
        <taxon>Archaea</taxon>
        <taxon>Methanobacteriati</taxon>
        <taxon>Methanobacteriota</taxon>
        <taxon>Stenosarchaea group</taxon>
        <taxon>Halobacteria</taxon>
        <taxon>Halobacteriales</taxon>
        <taxon>Halobacteriaceae</taxon>
        <taxon>Halocalculus</taxon>
    </lineage>
</organism>
<sequence length="146" mass="16728">MGLSGTIDTSVYEGVKDILQRDPRITRVTYEPDSIVKRFLRAKIDPSRVSPPTGPEPPTLDVEWRFTSNDEQYRIHYADPNTGFTCGWHRDDDHPALGPVHFQYESARSESSDHQRAQFENAVPTEVLWTALDRLFDEKIPELAQS</sequence>
<gene>
    <name evidence="1" type="ORF">GCM10009039_28270</name>
</gene>
<evidence type="ECO:0000313" key="1">
    <source>
        <dbReference type="EMBL" id="GGL68652.1"/>
    </source>
</evidence>
<accession>A0A830FLW2</accession>
<evidence type="ECO:0000313" key="2">
    <source>
        <dbReference type="Proteomes" id="UP000607197"/>
    </source>
</evidence>
<protein>
    <submittedName>
        <fullName evidence="1">Uncharacterized protein</fullName>
    </submittedName>
</protein>
<comment type="caution">
    <text evidence="1">The sequence shown here is derived from an EMBL/GenBank/DDBJ whole genome shotgun (WGS) entry which is preliminary data.</text>
</comment>
<proteinExistence type="predicted"/>
<dbReference type="AlphaFoldDB" id="A0A830FLW2"/>
<reference evidence="1" key="1">
    <citation type="journal article" date="2014" name="Int. J. Syst. Evol. Microbiol.">
        <title>Complete genome sequence of Corynebacterium casei LMG S-19264T (=DSM 44701T), isolated from a smear-ripened cheese.</title>
        <authorList>
            <consortium name="US DOE Joint Genome Institute (JGI-PGF)"/>
            <person name="Walter F."/>
            <person name="Albersmeier A."/>
            <person name="Kalinowski J."/>
            <person name="Ruckert C."/>
        </authorList>
    </citation>
    <scope>NUCLEOTIDE SEQUENCE</scope>
    <source>
        <strain evidence="1">JCM 19596</strain>
    </source>
</reference>
<dbReference type="Proteomes" id="UP000607197">
    <property type="component" value="Unassembled WGS sequence"/>
</dbReference>
<dbReference type="OrthoDB" id="165318at2157"/>
<reference evidence="1" key="2">
    <citation type="submission" date="2020-09" db="EMBL/GenBank/DDBJ databases">
        <authorList>
            <person name="Sun Q."/>
            <person name="Ohkuma M."/>
        </authorList>
    </citation>
    <scope>NUCLEOTIDE SEQUENCE</scope>
    <source>
        <strain evidence="1">JCM 19596</strain>
    </source>
</reference>
<dbReference type="RefSeq" id="WP_188980054.1">
    <property type="nucleotide sequence ID" value="NZ_BMPG01000004.1"/>
</dbReference>
<dbReference type="EMBL" id="BMPG01000004">
    <property type="protein sequence ID" value="GGL68652.1"/>
    <property type="molecule type" value="Genomic_DNA"/>
</dbReference>
<keyword evidence="2" id="KW-1185">Reference proteome</keyword>